<organism evidence="1 2">
    <name type="scientific">Marinomonas arenicola</name>
    <dbReference type="NCBI Taxonomy" id="569601"/>
    <lineage>
        <taxon>Bacteria</taxon>
        <taxon>Pseudomonadati</taxon>
        <taxon>Pseudomonadota</taxon>
        <taxon>Gammaproteobacteria</taxon>
        <taxon>Oceanospirillales</taxon>
        <taxon>Oceanospirillaceae</taxon>
        <taxon>Marinomonas</taxon>
    </lineage>
</organism>
<dbReference type="Proteomes" id="UP001379949">
    <property type="component" value="Unassembled WGS sequence"/>
</dbReference>
<gene>
    <name evidence="1" type="ORF">V6242_17575</name>
</gene>
<name>A0ABU9G8Z5_9GAMM</name>
<reference evidence="1 2" key="1">
    <citation type="submission" date="2024-02" db="EMBL/GenBank/DDBJ databases">
        <title>Bacteria isolated from the canopy kelp, Nereocystis luetkeana.</title>
        <authorList>
            <person name="Pfister C.A."/>
            <person name="Younker I.T."/>
            <person name="Light S.H."/>
        </authorList>
    </citation>
    <scope>NUCLEOTIDE SEQUENCE [LARGE SCALE GENOMIC DNA]</scope>
    <source>
        <strain evidence="1 2">TI.4.07</strain>
    </source>
</reference>
<evidence type="ECO:0000313" key="2">
    <source>
        <dbReference type="Proteomes" id="UP001379949"/>
    </source>
</evidence>
<dbReference type="RefSeq" id="WP_341568191.1">
    <property type="nucleotide sequence ID" value="NZ_JBAKAR010000043.1"/>
</dbReference>
<proteinExistence type="predicted"/>
<dbReference type="EMBL" id="JBAKAR010000043">
    <property type="protein sequence ID" value="MEL0614958.1"/>
    <property type="molecule type" value="Genomic_DNA"/>
</dbReference>
<sequence>RTDAHRLPIKRNDEIGTLAEAFELFRCDAIRRLEVTAELSEQKHFLETIFDNMNDGLSLYAADRSLLACNTVFEQLISL</sequence>
<evidence type="ECO:0000313" key="1">
    <source>
        <dbReference type="EMBL" id="MEL0614958.1"/>
    </source>
</evidence>
<feature type="non-terminal residue" evidence="1">
    <location>
        <position position="1"/>
    </location>
</feature>
<protein>
    <submittedName>
        <fullName evidence="1">Uncharacterized protein</fullName>
    </submittedName>
</protein>
<dbReference type="CDD" id="cd06225">
    <property type="entry name" value="HAMP"/>
    <property type="match status" value="1"/>
</dbReference>
<accession>A0ABU9G8Z5</accession>
<dbReference type="SUPFAM" id="SSF55785">
    <property type="entry name" value="PYP-like sensor domain (PAS domain)"/>
    <property type="match status" value="1"/>
</dbReference>
<comment type="caution">
    <text evidence="1">The sequence shown here is derived from an EMBL/GenBank/DDBJ whole genome shotgun (WGS) entry which is preliminary data.</text>
</comment>
<keyword evidence="2" id="KW-1185">Reference proteome</keyword>
<dbReference type="InterPro" id="IPR035965">
    <property type="entry name" value="PAS-like_dom_sf"/>
</dbReference>